<dbReference type="InterPro" id="IPR001242">
    <property type="entry name" value="Condensation_dom"/>
</dbReference>
<dbReference type="EMBL" id="JBFAEG010000050">
    <property type="protein sequence ID" value="MEU5713416.1"/>
    <property type="molecule type" value="Genomic_DNA"/>
</dbReference>
<evidence type="ECO:0000313" key="2">
    <source>
        <dbReference type="EMBL" id="MEU5713416.1"/>
    </source>
</evidence>
<dbReference type="SUPFAM" id="SSF52777">
    <property type="entry name" value="CoA-dependent acyltransferases"/>
    <property type="match status" value="1"/>
</dbReference>
<protein>
    <submittedName>
        <fullName evidence="2">Condensation domain-containing protein</fullName>
    </submittedName>
</protein>
<gene>
    <name evidence="2" type="ORF">AB0H04_42490</name>
</gene>
<dbReference type="RefSeq" id="WP_359261166.1">
    <property type="nucleotide sequence ID" value="NZ_JBFAEG010000050.1"/>
</dbReference>
<feature type="non-terminal residue" evidence="2">
    <location>
        <position position="190"/>
    </location>
</feature>
<accession>A0ABV3AN97</accession>
<evidence type="ECO:0000313" key="3">
    <source>
        <dbReference type="Proteomes" id="UP001551011"/>
    </source>
</evidence>
<organism evidence="2 3">
    <name type="scientific">Streptomyces flaveolus</name>
    <dbReference type="NCBI Taxonomy" id="67297"/>
    <lineage>
        <taxon>Bacteria</taxon>
        <taxon>Bacillati</taxon>
        <taxon>Actinomycetota</taxon>
        <taxon>Actinomycetes</taxon>
        <taxon>Kitasatosporales</taxon>
        <taxon>Streptomycetaceae</taxon>
        <taxon>Streptomyces</taxon>
    </lineage>
</organism>
<feature type="domain" description="Condensation" evidence="1">
    <location>
        <begin position="1"/>
        <end position="180"/>
    </location>
</feature>
<dbReference type="PANTHER" id="PTHR45527">
    <property type="entry name" value="NONRIBOSOMAL PEPTIDE SYNTHETASE"/>
    <property type="match status" value="1"/>
</dbReference>
<dbReference type="Gene3D" id="3.30.559.10">
    <property type="entry name" value="Chloramphenicol acetyltransferase-like domain"/>
    <property type="match status" value="1"/>
</dbReference>
<dbReference type="Pfam" id="PF00668">
    <property type="entry name" value="Condensation"/>
    <property type="match status" value="1"/>
</dbReference>
<comment type="caution">
    <text evidence="2">The sequence shown here is derived from an EMBL/GenBank/DDBJ whole genome shotgun (WGS) entry which is preliminary data.</text>
</comment>
<name>A0ABV3AN97_9ACTN</name>
<dbReference type="PANTHER" id="PTHR45527:SF1">
    <property type="entry name" value="FATTY ACID SYNTHASE"/>
    <property type="match status" value="1"/>
</dbReference>
<dbReference type="Proteomes" id="UP001551011">
    <property type="component" value="Unassembled WGS sequence"/>
</dbReference>
<sequence length="190" mass="20963">MIPLSHAQHRLWFLYRLEGPSPTYNVPLALRADDLLDPGAMRDAVRDVVARHESLRTVFPAVDGVPRQRVLPAEQAGVELGTARVTSAGLDEALAAAARHAFALDTEVPFRATLFEVDGKRHVLLLLMHHIVADGWSAGPLLRDLSTAYTARLEGRTPGWEPLPVQYADYALWQQDVLGDDTDPDSLLSR</sequence>
<keyword evidence="3" id="KW-1185">Reference proteome</keyword>
<proteinExistence type="predicted"/>
<dbReference type="InterPro" id="IPR023213">
    <property type="entry name" value="CAT-like_dom_sf"/>
</dbReference>
<evidence type="ECO:0000259" key="1">
    <source>
        <dbReference type="Pfam" id="PF00668"/>
    </source>
</evidence>
<reference evidence="2 3" key="1">
    <citation type="submission" date="2024-06" db="EMBL/GenBank/DDBJ databases">
        <title>The Natural Products Discovery Center: Release of the First 8490 Sequenced Strains for Exploring Actinobacteria Biosynthetic Diversity.</title>
        <authorList>
            <person name="Kalkreuter E."/>
            <person name="Kautsar S.A."/>
            <person name="Yang D."/>
            <person name="Bader C.D."/>
            <person name="Teijaro C.N."/>
            <person name="Fluegel L."/>
            <person name="Davis C.M."/>
            <person name="Simpson J.R."/>
            <person name="Lauterbach L."/>
            <person name="Steele A.D."/>
            <person name="Gui C."/>
            <person name="Meng S."/>
            <person name="Li G."/>
            <person name="Viehrig K."/>
            <person name="Ye F."/>
            <person name="Su P."/>
            <person name="Kiefer A.F."/>
            <person name="Nichols A."/>
            <person name="Cepeda A.J."/>
            <person name="Yan W."/>
            <person name="Fan B."/>
            <person name="Jiang Y."/>
            <person name="Adhikari A."/>
            <person name="Zheng C.-J."/>
            <person name="Schuster L."/>
            <person name="Cowan T.M."/>
            <person name="Smanski M.J."/>
            <person name="Chevrette M.G."/>
            <person name="De Carvalho L.P.S."/>
            <person name="Shen B."/>
        </authorList>
    </citation>
    <scope>NUCLEOTIDE SEQUENCE [LARGE SCALE GENOMIC DNA]</scope>
    <source>
        <strain evidence="2 3">NPDC020594</strain>
    </source>
</reference>